<feature type="compositionally biased region" description="Basic and acidic residues" evidence="1">
    <location>
        <begin position="15"/>
        <end position="27"/>
    </location>
</feature>
<evidence type="ECO:0000313" key="3">
    <source>
        <dbReference type="EMBL" id="NEN49495.1"/>
    </source>
</evidence>
<comment type="caution">
    <text evidence="2">The sequence shown here is derived from an EMBL/GenBank/DDBJ whole genome shotgun (WGS) entry which is preliminary data.</text>
</comment>
<evidence type="ECO:0000256" key="1">
    <source>
        <dbReference type="SAM" id="MobiDB-lite"/>
    </source>
</evidence>
<proteinExistence type="predicted"/>
<reference evidence="2 4" key="1">
    <citation type="submission" date="2020-01" db="EMBL/GenBank/DDBJ databases">
        <title>the WGS Modestobacter muralis CPCC 204518.</title>
        <authorList>
            <person name="Jiang Z."/>
        </authorList>
    </citation>
    <scope>NUCLEOTIDE SEQUENCE [LARGE SCALE GENOMIC DNA]</scope>
    <source>
        <strain evidence="2 4">DSM 100205</strain>
    </source>
</reference>
<keyword evidence="4" id="KW-1185">Reference proteome</keyword>
<dbReference type="Proteomes" id="UP000468828">
    <property type="component" value="Unassembled WGS sequence"/>
</dbReference>
<dbReference type="Proteomes" id="UP000471152">
    <property type="component" value="Unassembled WGS sequence"/>
</dbReference>
<evidence type="ECO:0000313" key="2">
    <source>
        <dbReference type="EMBL" id="NEK92728.1"/>
    </source>
</evidence>
<dbReference type="EMBL" id="JAAGWB010000003">
    <property type="protein sequence ID" value="NEN49495.1"/>
    <property type="molecule type" value="Genomic_DNA"/>
</dbReference>
<reference evidence="3 5" key="2">
    <citation type="submission" date="2020-02" db="EMBL/GenBank/DDBJ databases">
        <title>The WGS of Modestobacter muralis DSM 100205.</title>
        <authorList>
            <person name="Jiang Z."/>
        </authorList>
    </citation>
    <scope>NUCLEOTIDE SEQUENCE [LARGE SCALE GENOMIC DNA]</scope>
    <source>
        <strain evidence="3 5">DSM 100205</strain>
    </source>
</reference>
<name>A0A6P0ETX6_9ACTN</name>
<accession>A0A6P0ETX6</accession>
<dbReference type="AlphaFoldDB" id="A0A6P0ETX6"/>
<evidence type="ECO:0000313" key="5">
    <source>
        <dbReference type="Proteomes" id="UP000471152"/>
    </source>
</evidence>
<dbReference type="RefSeq" id="WP_163609107.1">
    <property type="nucleotide sequence ID" value="NZ_JAAGWB010000003.1"/>
</dbReference>
<dbReference type="EMBL" id="JAAGWH010000003">
    <property type="protein sequence ID" value="NEK92728.1"/>
    <property type="molecule type" value="Genomic_DNA"/>
</dbReference>
<feature type="region of interest" description="Disordered" evidence="1">
    <location>
        <begin position="1"/>
        <end position="61"/>
    </location>
</feature>
<organism evidence="2 4">
    <name type="scientific">Modestobacter muralis</name>
    <dbReference type="NCBI Taxonomy" id="1608614"/>
    <lineage>
        <taxon>Bacteria</taxon>
        <taxon>Bacillati</taxon>
        <taxon>Actinomycetota</taxon>
        <taxon>Actinomycetes</taxon>
        <taxon>Geodermatophilales</taxon>
        <taxon>Geodermatophilaceae</taxon>
        <taxon>Modestobacter</taxon>
    </lineage>
</organism>
<gene>
    <name evidence="3" type="ORF">G3R41_00865</name>
    <name evidence="2" type="ORF">GCU67_00865</name>
</gene>
<protein>
    <submittedName>
        <fullName evidence="2">Uncharacterized protein</fullName>
    </submittedName>
</protein>
<sequence>MSEERRRWVPGLPARAERESEGHHPAEESPQGPIPTAPEFRAMRPILGPPSGELARRELRR</sequence>
<evidence type="ECO:0000313" key="4">
    <source>
        <dbReference type="Proteomes" id="UP000468828"/>
    </source>
</evidence>